<feature type="region of interest" description="Disordered" evidence="7">
    <location>
        <begin position="31"/>
        <end position="50"/>
    </location>
</feature>
<dbReference type="SMART" id="SM00425">
    <property type="entry name" value="TBOX"/>
    <property type="match status" value="1"/>
</dbReference>
<evidence type="ECO:0000256" key="7">
    <source>
        <dbReference type="SAM" id="MobiDB-lite"/>
    </source>
</evidence>
<dbReference type="SUPFAM" id="SSF49417">
    <property type="entry name" value="p53-like transcription factors"/>
    <property type="match status" value="1"/>
</dbReference>
<dbReference type="Gene3D" id="2.60.40.820">
    <property type="entry name" value="Transcription factor, T-box"/>
    <property type="match status" value="1"/>
</dbReference>
<keyword evidence="5 6" id="KW-0539">Nucleus</keyword>
<dbReference type="GO" id="GO:0005634">
    <property type="term" value="C:nucleus"/>
    <property type="evidence" value="ECO:0007669"/>
    <property type="project" value="UniProtKB-SubCell"/>
</dbReference>
<dbReference type="PROSITE" id="PS01283">
    <property type="entry name" value="TBOX_1"/>
    <property type="match status" value="1"/>
</dbReference>
<keyword evidence="2" id="KW-0805">Transcription regulation</keyword>
<feature type="compositionally biased region" description="Pro residues" evidence="7">
    <location>
        <begin position="510"/>
        <end position="524"/>
    </location>
</feature>
<evidence type="ECO:0000256" key="2">
    <source>
        <dbReference type="ARBA" id="ARBA00023015"/>
    </source>
</evidence>
<proteinExistence type="predicted"/>
<evidence type="ECO:0000256" key="3">
    <source>
        <dbReference type="ARBA" id="ARBA00023125"/>
    </source>
</evidence>
<reference evidence="10" key="1">
    <citation type="journal article" date="2010" name="Nature">
        <title>The Amphimedon queenslandica genome and the evolution of animal complexity.</title>
        <authorList>
            <person name="Srivastava M."/>
            <person name="Simakov O."/>
            <person name="Chapman J."/>
            <person name="Fahey B."/>
            <person name="Gauthier M.E."/>
            <person name="Mitros T."/>
            <person name="Richards G.S."/>
            <person name="Conaco C."/>
            <person name="Dacre M."/>
            <person name="Hellsten U."/>
            <person name="Larroux C."/>
            <person name="Putnam N.H."/>
            <person name="Stanke M."/>
            <person name="Adamska M."/>
            <person name="Darling A."/>
            <person name="Degnan S.M."/>
            <person name="Oakley T.H."/>
            <person name="Plachetzki D.C."/>
            <person name="Zhai Y."/>
            <person name="Adamski M."/>
            <person name="Calcino A."/>
            <person name="Cummins S.F."/>
            <person name="Goodstein D.M."/>
            <person name="Harris C."/>
            <person name="Jackson D.J."/>
            <person name="Leys S.P."/>
            <person name="Shu S."/>
            <person name="Woodcroft B.J."/>
            <person name="Vervoort M."/>
            <person name="Kosik K.S."/>
            <person name="Manning G."/>
            <person name="Degnan B.M."/>
            <person name="Rokhsar D.S."/>
        </authorList>
    </citation>
    <scope>NUCLEOTIDE SEQUENCE [LARGE SCALE GENOMIC DNA]</scope>
</reference>
<evidence type="ECO:0000313" key="10">
    <source>
        <dbReference type="Proteomes" id="UP000007879"/>
    </source>
</evidence>
<keyword evidence="3 6" id="KW-0238">DNA-binding</keyword>
<name>A0A1X7UNR6_AMPQE</name>
<sequence>MANTSPVSPVELPRPYDISAAVQQALSLNTAGGRSLHSDHAELEEQPGRSLECSFQGDSLDEEEIEELLPELGMLGEDVWTDVALPDVDTKGSITPDNSANMEELERFCKYIDGDEEGPQDLVKIKREKSNSTNPPIVTNKCLGRALRKTPGPQASSPNSSNYSVTLENAGLWQQFSQIGTEMVITKNGRRMFPAISILINNLNPEDIYSLYLDILPADDRRYKFMQTDWVPVGKVDKKFSYRTYMHPESPNTGVFWLEKPVTFKFLKLTNNKNTIYRDQVILNSMQKYIPTIRLVCETTRMSHTYQFPETAFIAVTAYQNSKITQLKIDNNPYARAFRDSISSDNSVNEGSKRGGHYRHSSKSSVSVSSHAPVIKHASATVVSTSRGSATSVESGFESSSSTEILGWIPAALPNTIQPMETHYDCNPAFNYWSDEPCLYTNSLVYAPPQMMDTFTEAPYIHQGPPTHMYLESPDATLVSPMETTGIPAPHPQPCFIDPHCFSAPSSHHPLPPHPPPQLHPSKPPFSINMSFEDDDDVFI</sequence>
<evidence type="ECO:0000256" key="6">
    <source>
        <dbReference type="PROSITE-ProRule" id="PRU00201"/>
    </source>
</evidence>
<dbReference type="InterPro" id="IPR001699">
    <property type="entry name" value="TF_T-box"/>
</dbReference>
<comment type="caution">
    <text evidence="6">Lacks conserved residue(s) required for the propagation of feature annotation.</text>
</comment>
<dbReference type="InParanoid" id="A0A1X7UNR6"/>
<dbReference type="PANTHER" id="PTHR11267:SF181">
    <property type="entry name" value="OPTOMOTOR-BLIND PROTEIN"/>
    <property type="match status" value="1"/>
</dbReference>
<gene>
    <name evidence="9" type="primary">109582788</name>
</gene>
<dbReference type="OMA" id="THMYLES"/>
<dbReference type="eggNOG" id="KOG3585">
    <property type="taxonomic scope" value="Eukaryota"/>
</dbReference>
<protein>
    <recommendedName>
        <fullName evidence="8">T-box domain-containing protein</fullName>
    </recommendedName>
</protein>
<accession>A0A1X7UNR6</accession>
<dbReference type="PRINTS" id="PR00937">
    <property type="entry name" value="TBOX"/>
</dbReference>
<dbReference type="GO" id="GO:0000981">
    <property type="term" value="F:DNA-binding transcription factor activity, RNA polymerase II-specific"/>
    <property type="evidence" value="ECO:0007669"/>
    <property type="project" value="TreeGrafter"/>
</dbReference>
<dbReference type="PANTHER" id="PTHR11267">
    <property type="entry name" value="T-BOX PROTEIN-RELATED"/>
    <property type="match status" value="1"/>
</dbReference>
<dbReference type="GO" id="GO:0000978">
    <property type="term" value="F:RNA polymerase II cis-regulatory region sequence-specific DNA binding"/>
    <property type="evidence" value="ECO:0007669"/>
    <property type="project" value="InterPro"/>
</dbReference>
<evidence type="ECO:0000256" key="5">
    <source>
        <dbReference type="ARBA" id="ARBA00023242"/>
    </source>
</evidence>
<dbReference type="GO" id="GO:0000785">
    <property type="term" value="C:chromatin"/>
    <property type="evidence" value="ECO:0007669"/>
    <property type="project" value="TreeGrafter"/>
</dbReference>
<dbReference type="CDD" id="cd00182">
    <property type="entry name" value="T-box"/>
    <property type="match status" value="1"/>
</dbReference>
<dbReference type="InterPro" id="IPR018186">
    <property type="entry name" value="TF_T-box_CS"/>
</dbReference>
<dbReference type="GO" id="GO:0045893">
    <property type="term" value="P:positive regulation of DNA-templated transcription"/>
    <property type="evidence" value="ECO:0007669"/>
    <property type="project" value="InterPro"/>
</dbReference>
<evidence type="ECO:0000256" key="4">
    <source>
        <dbReference type="ARBA" id="ARBA00023163"/>
    </source>
</evidence>
<dbReference type="Proteomes" id="UP000007879">
    <property type="component" value="Unassembled WGS sequence"/>
</dbReference>
<dbReference type="InterPro" id="IPR036960">
    <property type="entry name" value="T-box_sf"/>
</dbReference>
<dbReference type="InterPro" id="IPR008967">
    <property type="entry name" value="p53-like_TF_DNA-bd_sf"/>
</dbReference>
<dbReference type="AlphaFoldDB" id="A0A1X7UNR6"/>
<feature type="region of interest" description="Disordered" evidence="7">
    <location>
        <begin position="507"/>
        <end position="527"/>
    </location>
</feature>
<reference evidence="9" key="2">
    <citation type="submission" date="2017-05" db="UniProtKB">
        <authorList>
            <consortium name="EnsemblMetazoa"/>
        </authorList>
    </citation>
    <scope>IDENTIFICATION</scope>
</reference>
<evidence type="ECO:0000313" key="9">
    <source>
        <dbReference type="EnsemblMetazoa" id="Aqu2.1.29052_001"/>
    </source>
</evidence>
<feature type="domain" description="T-box" evidence="8">
    <location>
        <begin position="167"/>
        <end position="340"/>
    </location>
</feature>
<dbReference type="KEGG" id="aqu:109582788"/>
<keyword evidence="4" id="KW-0804">Transcription</keyword>
<feature type="compositionally biased region" description="Basic and acidic residues" evidence="7">
    <location>
        <begin position="36"/>
        <end position="47"/>
    </location>
</feature>
<dbReference type="PROSITE" id="PS50252">
    <property type="entry name" value="TBOX_3"/>
    <property type="match status" value="1"/>
</dbReference>
<dbReference type="EnsemblMetazoa" id="Aqu2.1.29052_001">
    <property type="protein sequence ID" value="Aqu2.1.29052_001"/>
    <property type="gene ID" value="Aqu2.1.29052"/>
</dbReference>
<dbReference type="Pfam" id="PF00907">
    <property type="entry name" value="T-box"/>
    <property type="match status" value="1"/>
</dbReference>
<dbReference type="OrthoDB" id="7442607at2759"/>
<dbReference type="InterPro" id="IPR046360">
    <property type="entry name" value="T-box_DNA-bd"/>
</dbReference>
<dbReference type="EnsemblMetazoa" id="XM_019997733.1">
    <property type="protein sequence ID" value="XP_019853292.1"/>
    <property type="gene ID" value="LOC109582788"/>
</dbReference>
<dbReference type="STRING" id="400682.A0A1X7UNR6"/>
<organism evidence="9">
    <name type="scientific">Amphimedon queenslandica</name>
    <name type="common">Sponge</name>
    <dbReference type="NCBI Taxonomy" id="400682"/>
    <lineage>
        <taxon>Eukaryota</taxon>
        <taxon>Metazoa</taxon>
        <taxon>Porifera</taxon>
        <taxon>Demospongiae</taxon>
        <taxon>Heteroscleromorpha</taxon>
        <taxon>Haplosclerida</taxon>
        <taxon>Niphatidae</taxon>
        <taxon>Amphimedon</taxon>
    </lineage>
</organism>
<feature type="region of interest" description="Disordered" evidence="7">
    <location>
        <begin position="345"/>
        <end position="371"/>
    </location>
</feature>
<dbReference type="GO" id="GO:0001708">
    <property type="term" value="P:cell fate specification"/>
    <property type="evidence" value="ECO:0007669"/>
    <property type="project" value="TreeGrafter"/>
</dbReference>
<keyword evidence="10" id="KW-1185">Reference proteome</keyword>
<dbReference type="PROSITE" id="PS01264">
    <property type="entry name" value="TBOX_2"/>
    <property type="match status" value="1"/>
</dbReference>
<comment type="subcellular location">
    <subcellularLocation>
        <location evidence="1 6">Nucleus</location>
    </subcellularLocation>
</comment>
<evidence type="ECO:0000259" key="8">
    <source>
        <dbReference type="PROSITE" id="PS50252"/>
    </source>
</evidence>
<evidence type="ECO:0000256" key="1">
    <source>
        <dbReference type="ARBA" id="ARBA00004123"/>
    </source>
</evidence>